<evidence type="ECO:0008006" key="4">
    <source>
        <dbReference type="Google" id="ProtNLM"/>
    </source>
</evidence>
<keyword evidence="3" id="KW-1185">Reference proteome</keyword>
<evidence type="ECO:0000313" key="2">
    <source>
        <dbReference type="EMBL" id="KAK9796987.1"/>
    </source>
</evidence>
<dbReference type="Proteomes" id="UP001465755">
    <property type="component" value="Unassembled WGS sequence"/>
</dbReference>
<comment type="caution">
    <text evidence="2">The sequence shown here is derived from an EMBL/GenBank/DDBJ whole genome shotgun (WGS) entry which is preliminary data.</text>
</comment>
<reference evidence="2 3" key="1">
    <citation type="journal article" date="2024" name="Nat. Commun.">
        <title>Phylogenomics reveals the evolutionary origins of lichenization in chlorophyte algae.</title>
        <authorList>
            <person name="Puginier C."/>
            <person name="Libourel C."/>
            <person name="Otte J."/>
            <person name="Skaloud P."/>
            <person name="Haon M."/>
            <person name="Grisel S."/>
            <person name="Petersen M."/>
            <person name="Berrin J.G."/>
            <person name="Delaux P.M."/>
            <person name="Dal Grande F."/>
            <person name="Keller J."/>
        </authorList>
    </citation>
    <scope>NUCLEOTIDE SEQUENCE [LARGE SCALE GENOMIC DNA]</scope>
    <source>
        <strain evidence="2 3">SAG 2036</strain>
    </source>
</reference>
<evidence type="ECO:0000313" key="3">
    <source>
        <dbReference type="Proteomes" id="UP001465755"/>
    </source>
</evidence>
<organism evidence="2 3">
    <name type="scientific">Symbiochloris irregularis</name>
    <dbReference type="NCBI Taxonomy" id="706552"/>
    <lineage>
        <taxon>Eukaryota</taxon>
        <taxon>Viridiplantae</taxon>
        <taxon>Chlorophyta</taxon>
        <taxon>core chlorophytes</taxon>
        <taxon>Trebouxiophyceae</taxon>
        <taxon>Trebouxiales</taxon>
        <taxon>Trebouxiaceae</taxon>
        <taxon>Symbiochloris</taxon>
    </lineage>
</organism>
<protein>
    <recommendedName>
        <fullName evidence="4">C3H1-type domain-containing protein</fullName>
    </recommendedName>
</protein>
<proteinExistence type="predicted"/>
<name>A0AAW1NS19_9CHLO</name>
<dbReference type="EMBL" id="JALJOQ010000112">
    <property type="protein sequence ID" value="KAK9796987.1"/>
    <property type="molecule type" value="Genomic_DNA"/>
</dbReference>
<gene>
    <name evidence="2" type="ORF">WJX73_007347</name>
</gene>
<feature type="region of interest" description="Disordered" evidence="1">
    <location>
        <begin position="207"/>
        <end position="232"/>
    </location>
</feature>
<dbReference type="AlphaFoldDB" id="A0AAW1NS19"/>
<evidence type="ECO:0000256" key="1">
    <source>
        <dbReference type="SAM" id="MobiDB-lite"/>
    </source>
</evidence>
<feature type="compositionally biased region" description="Polar residues" evidence="1">
    <location>
        <begin position="218"/>
        <end position="232"/>
    </location>
</feature>
<accession>A0AAW1NS19</accession>
<sequence length="232" mass="27240">MFRALDFCLINNWKVNLCQSKYIHKADLCPRYHDKIEKATTRLDRPWTFEPYFCNELYFELSFCLLGKWCLCAHSEAESCAKREMHQEIVDDIEASPDWECPQPSALNRATLNIWIIAKVLANDLLARDQPEHVRHMQLLLIEALVLSWKFFQHDCPGLDPNRWEIKCIPKVRMGPWLKELVAVCCYGPLERRDRIERLQRQSRLLAGAPEARHDRPTGTQQKPTQMETAFS</sequence>